<dbReference type="AlphaFoldDB" id="A0A8S1PMU1"/>
<sequence>METDLCNVIELVLAIILLNMFYYIKGLQKYMIKEETFQPNEKSKLIITVAIAFYAFCYIFTINRDDQQQGCIIPLIVVLTFLFQYIMLQYCIFLFKTLNQGLFIARPRYNINIRKSFSIIIVSTLSLELFMSIIFQDKYFWLVFGVPMMIYLLLIRMFGYFWVINKIINLSQ</sequence>
<feature type="transmembrane region" description="Helical" evidence="1">
    <location>
        <begin position="141"/>
        <end position="163"/>
    </location>
</feature>
<evidence type="ECO:0000313" key="3">
    <source>
        <dbReference type="Proteomes" id="UP000688137"/>
    </source>
</evidence>
<feature type="transmembrane region" description="Helical" evidence="1">
    <location>
        <begin position="45"/>
        <end position="61"/>
    </location>
</feature>
<comment type="caution">
    <text evidence="2">The sequence shown here is derived from an EMBL/GenBank/DDBJ whole genome shotgun (WGS) entry which is preliminary data.</text>
</comment>
<accession>A0A8S1PMU1</accession>
<keyword evidence="1" id="KW-0812">Transmembrane</keyword>
<keyword evidence="1" id="KW-0472">Membrane</keyword>
<feature type="transmembrane region" description="Helical" evidence="1">
    <location>
        <begin position="116"/>
        <end position="135"/>
    </location>
</feature>
<reference evidence="2" key="1">
    <citation type="submission" date="2021-01" db="EMBL/GenBank/DDBJ databases">
        <authorList>
            <consortium name="Genoscope - CEA"/>
            <person name="William W."/>
        </authorList>
    </citation>
    <scope>NUCLEOTIDE SEQUENCE</scope>
</reference>
<dbReference type="EMBL" id="CAJJDM010000127">
    <property type="protein sequence ID" value="CAD8104627.1"/>
    <property type="molecule type" value="Genomic_DNA"/>
</dbReference>
<name>A0A8S1PMU1_PARPR</name>
<feature type="transmembrane region" description="Helical" evidence="1">
    <location>
        <begin position="6"/>
        <end position="24"/>
    </location>
</feature>
<feature type="transmembrane region" description="Helical" evidence="1">
    <location>
        <begin position="73"/>
        <end position="95"/>
    </location>
</feature>
<protein>
    <submittedName>
        <fullName evidence="2">Uncharacterized protein</fullName>
    </submittedName>
</protein>
<evidence type="ECO:0000313" key="2">
    <source>
        <dbReference type="EMBL" id="CAD8104627.1"/>
    </source>
</evidence>
<gene>
    <name evidence="2" type="ORF">PPRIM_AZ9-3.1.T1240101</name>
</gene>
<keyword evidence="1" id="KW-1133">Transmembrane helix</keyword>
<dbReference type="Proteomes" id="UP000688137">
    <property type="component" value="Unassembled WGS sequence"/>
</dbReference>
<proteinExistence type="predicted"/>
<evidence type="ECO:0000256" key="1">
    <source>
        <dbReference type="SAM" id="Phobius"/>
    </source>
</evidence>
<keyword evidence="3" id="KW-1185">Reference proteome</keyword>
<organism evidence="2 3">
    <name type="scientific">Paramecium primaurelia</name>
    <dbReference type="NCBI Taxonomy" id="5886"/>
    <lineage>
        <taxon>Eukaryota</taxon>
        <taxon>Sar</taxon>
        <taxon>Alveolata</taxon>
        <taxon>Ciliophora</taxon>
        <taxon>Intramacronucleata</taxon>
        <taxon>Oligohymenophorea</taxon>
        <taxon>Peniculida</taxon>
        <taxon>Parameciidae</taxon>
        <taxon>Paramecium</taxon>
    </lineage>
</organism>